<name>A0A6G0WV95_9STRA</name>
<gene>
    <name evidence="1" type="ORF">Ae201684_011302</name>
</gene>
<accession>A0A6G0WV95</accession>
<dbReference type="AlphaFoldDB" id="A0A6G0WV95"/>
<dbReference type="Proteomes" id="UP000481153">
    <property type="component" value="Unassembled WGS sequence"/>
</dbReference>
<reference evidence="1 2" key="1">
    <citation type="submission" date="2019-07" db="EMBL/GenBank/DDBJ databases">
        <title>Genomics analysis of Aphanomyces spp. identifies a new class of oomycete effector associated with host adaptation.</title>
        <authorList>
            <person name="Gaulin E."/>
        </authorList>
    </citation>
    <scope>NUCLEOTIDE SEQUENCE [LARGE SCALE GENOMIC DNA]</scope>
    <source>
        <strain evidence="1 2">ATCC 201684</strain>
    </source>
</reference>
<evidence type="ECO:0008006" key="3">
    <source>
        <dbReference type="Google" id="ProtNLM"/>
    </source>
</evidence>
<dbReference type="InterPro" id="IPR032675">
    <property type="entry name" value="LRR_dom_sf"/>
</dbReference>
<evidence type="ECO:0000313" key="1">
    <source>
        <dbReference type="EMBL" id="KAF0731399.1"/>
    </source>
</evidence>
<protein>
    <recommendedName>
        <fullName evidence="3">F-box domain-containing protein</fullName>
    </recommendedName>
</protein>
<comment type="caution">
    <text evidence="1">The sequence shown here is derived from an EMBL/GenBank/DDBJ whole genome shotgun (WGS) entry which is preliminary data.</text>
</comment>
<dbReference type="VEuPathDB" id="FungiDB:AeMF1_005913"/>
<dbReference type="Gene3D" id="3.80.10.10">
    <property type="entry name" value="Ribonuclease Inhibitor"/>
    <property type="match status" value="1"/>
</dbReference>
<dbReference type="SUPFAM" id="SSF52047">
    <property type="entry name" value="RNI-like"/>
    <property type="match status" value="1"/>
</dbReference>
<dbReference type="EMBL" id="VJMJ01000143">
    <property type="protein sequence ID" value="KAF0731399.1"/>
    <property type="molecule type" value="Genomic_DNA"/>
</dbReference>
<proteinExistence type="predicted"/>
<keyword evidence="2" id="KW-1185">Reference proteome</keyword>
<sequence length="420" mass="48371">MVMTTSKTLTFSEDILMNVGFFLPDWDTFKHFYQALSPWKGLETLDKLWHLLSLGWTSGDVWPCLNLAKMDESSRSYAEAIARYYSKVAVSETTDLAWFCQLVLPTTRIVWRKSSVSFLNIKLLEPWKHTKIAYMELHKIHPRDLDEALSYLKYLEVVQLPYCTQAMALLVFQYAASSTDLREIILGNTVDCTITTSMAGDLIKWISSQPIRRLELEYFTWESQNQRLEVAKVAFRTPTIEIFRIKESLLTTEGVYNRTQNSLSLTFDDLQSGRSTLYDAPPPMIPENLNKIIELFQPLCLSQLESLRIAGLSTKDYRSLWKKLTPFLQEAPIKVLEVEHDKFHELDAVPLTEAIRNHRTLQVLDFSKSVVETAAAKTLLTCLPQSVEKISLGMRRRYSVEILDYIRSPGSITVASRRLY</sequence>
<organism evidence="1 2">
    <name type="scientific">Aphanomyces euteiches</name>
    <dbReference type="NCBI Taxonomy" id="100861"/>
    <lineage>
        <taxon>Eukaryota</taxon>
        <taxon>Sar</taxon>
        <taxon>Stramenopiles</taxon>
        <taxon>Oomycota</taxon>
        <taxon>Saprolegniomycetes</taxon>
        <taxon>Saprolegniales</taxon>
        <taxon>Verrucalvaceae</taxon>
        <taxon>Aphanomyces</taxon>
    </lineage>
</organism>
<evidence type="ECO:0000313" key="2">
    <source>
        <dbReference type="Proteomes" id="UP000481153"/>
    </source>
</evidence>